<dbReference type="EMBL" id="JRPR02000001">
    <property type="protein sequence ID" value="TLD97713.1"/>
    <property type="molecule type" value="Genomic_DNA"/>
</dbReference>
<dbReference type="GO" id="GO:0030497">
    <property type="term" value="P:fatty acid elongation"/>
    <property type="evidence" value="ECO:0007669"/>
    <property type="project" value="TreeGrafter"/>
</dbReference>
<dbReference type="STRING" id="1677920.LS71_03830"/>
<sequence>MILKDKVVVVSGGAGLIGKGFIKAIVEHGGSGIIADINMQAAQEAKAHIIQAICEDTHKPPIQNIESKILCISLDITSKQSITQALQAIHEQYGKIDALVNNAYPRTTMWGKKNFFEVEYEDFCANMNLQMGGYLLCSQQFAKYFKTQGFGNIISISSIQGVYAPKFDTYIGTQMDSPIEYSIIKAGVCHMTRYMAKYLANTGIRANAIAPGGILNDQPQSFLERYRGHCTSKGMLDPEDLSGTLVFLLSDASKYINGQVIVVDDGWGL</sequence>
<dbReference type="PRINTS" id="PR00081">
    <property type="entry name" value="GDHRDH"/>
</dbReference>
<dbReference type="GO" id="GO:0016616">
    <property type="term" value="F:oxidoreductase activity, acting on the CH-OH group of donors, NAD or NADP as acceptor"/>
    <property type="evidence" value="ECO:0007669"/>
    <property type="project" value="TreeGrafter"/>
</dbReference>
<dbReference type="Pfam" id="PF13561">
    <property type="entry name" value="adh_short_C2"/>
    <property type="match status" value="1"/>
</dbReference>
<accession>A0A4U8TCZ3</accession>
<reference evidence="2 3" key="1">
    <citation type="journal article" date="2014" name="Genome Announc.">
        <title>Draft genome sequences of eight enterohepatic helicobacter species isolated from both laboratory and wild rodents.</title>
        <authorList>
            <person name="Sheh A."/>
            <person name="Shen Z."/>
            <person name="Fox J.G."/>
        </authorList>
    </citation>
    <scope>NUCLEOTIDE SEQUENCE [LARGE SCALE GENOMIC DNA]</scope>
    <source>
        <strain evidence="2 3">MIT 09-6949</strain>
    </source>
</reference>
<dbReference type="PRINTS" id="PR00080">
    <property type="entry name" value="SDRFAMILY"/>
</dbReference>
<protein>
    <submittedName>
        <fullName evidence="2">SDR family oxidoreductase</fullName>
    </submittedName>
</protein>
<dbReference type="Gene3D" id="3.40.50.720">
    <property type="entry name" value="NAD(P)-binding Rossmann-like Domain"/>
    <property type="match status" value="1"/>
</dbReference>
<comment type="similarity">
    <text evidence="1">Belongs to the short-chain dehydrogenases/reductases (SDR) family.</text>
</comment>
<dbReference type="Proteomes" id="UP000029733">
    <property type="component" value="Unassembled WGS sequence"/>
</dbReference>
<gene>
    <name evidence="2" type="ORF">LS71_002980</name>
</gene>
<dbReference type="PANTHER" id="PTHR42760:SF40">
    <property type="entry name" value="3-OXOACYL-[ACYL-CARRIER-PROTEIN] REDUCTASE, CHLOROPLASTIC"/>
    <property type="match status" value="1"/>
</dbReference>
<dbReference type="OrthoDB" id="5359522at2"/>
<organism evidence="2 3">
    <name type="scientific">Helicobacter jaachi</name>
    <dbReference type="NCBI Taxonomy" id="1677920"/>
    <lineage>
        <taxon>Bacteria</taxon>
        <taxon>Pseudomonadati</taxon>
        <taxon>Campylobacterota</taxon>
        <taxon>Epsilonproteobacteria</taxon>
        <taxon>Campylobacterales</taxon>
        <taxon>Helicobacteraceae</taxon>
        <taxon>Helicobacter</taxon>
    </lineage>
</organism>
<name>A0A4U8TCZ3_9HELI</name>
<keyword evidence="3" id="KW-1185">Reference proteome</keyword>
<dbReference type="SUPFAM" id="SSF51735">
    <property type="entry name" value="NAD(P)-binding Rossmann-fold domains"/>
    <property type="match status" value="1"/>
</dbReference>
<proteinExistence type="inferred from homology"/>
<dbReference type="PANTHER" id="PTHR42760">
    <property type="entry name" value="SHORT-CHAIN DEHYDROGENASES/REDUCTASES FAMILY MEMBER"/>
    <property type="match status" value="1"/>
</dbReference>
<evidence type="ECO:0000313" key="2">
    <source>
        <dbReference type="EMBL" id="TLD97713.1"/>
    </source>
</evidence>
<dbReference type="NCBIfam" id="NF006619">
    <property type="entry name" value="PRK09186.1"/>
    <property type="match status" value="1"/>
</dbReference>
<evidence type="ECO:0000256" key="1">
    <source>
        <dbReference type="ARBA" id="ARBA00006484"/>
    </source>
</evidence>
<comment type="caution">
    <text evidence="2">The sequence shown here is derived from an EMBL/GenBank/DDBJ whole genome shotgun (WGS) entry which is preliminary data.</text>
</comment>
<dbReference type="InterPro" id="IPR002347">
    <property type="entry name" value="SDR_fam"/>
</dbReference>
<dbReference type="InterPro" id="IPR036291">
    <property type="entry name" value="NAD(P)-bd_dom_sf"/>
</dbReference>
<dbReference type="AlphaFoldDB" id="A0A4U8TCZ3"/>
<evidence type="ECO:0000313" key="3">
    <source>
        <dbReference type="Proteomes" id="UP000029733"/>
    </source>
</evidence>